<dbReference type="Proteomes" id="UP000515800">
    <property type="component" value="Chromosome"/>
</dbReference>
<organism evidence="1 2">
    <name type="scientific">Weissella diestrammenae</name>
    <dbReference type="NCBI Taxonomy" id="1162633"/>
    <lineage>
        <taxon>Bacteria</taxon>
        <taxon>Bacillati</taxon>
        <taxon>Bacillota</taxon>
        <taxon>Bacilli</taxon>
        <taxon>Lactobacillales</taxon>
        <taxon>Lactobacillaceae</taxon>
        <taxon>Weissella</taxon>
    </lineage>
</organism>
<keyword evidence="2" id="KW-1185">Reference proteome</keyword>
<reference evidence="1 2" key="1">
    <citation type="submission" date="2020-08" db="EMBL/GenBank/DDBJ databases">
        <title>Genome sequence of Weissella diestrammenae KACC 16890T.</title>
        <authorList>
            <person name="Hyun D.-W."/>
            <person name="Bae J.-W."/>
        </authorList>
    </citation>
    <scope>NUCLEOTIDE SEQUENCE [LARGE SCALE GENOMIC DNA]</scope>
    <source>
        <strain evidence="1 2">KACC 16890</strain>
    </source>
</reference>
<dbReference type="AlphaFoldDB" id="A0A7G9T4L3"/>
<sequence length="75" mass="8414">MKSQKQIPAMSMMAIGSVLYTAYLNQSPVQIQTQRQENQLLPEVISGLVRGYGEKDIYVGDVPIRMSNLRWAALS</sequence>
<evidence type="ECO:0000313" key="2">
    <source>
        <dbReference type="Proteomes" id="UP000515800"/>
    </source>
</evidence>
<name>A0A7G9T4L3_9LACO</name>
<protein>
    <submittedName>
        <fullName evidence="1">Uncharacterized protein</fullName>
    </submittedName>
</protein>
<proteinExistence type="predicted"/>
<gene>
    <name evidence="1" type="ORF">H9L19_06540</name>
</gene>
<dbReference type="EMBL" id="CP060724">
    <property type="protein sequence ID" value="QNN75038.1"/>
    <property type="molecule type" value="Genomic_DNA"/>
</dbReference>
<dbReference type="KEGG" id="wdi:H9L19_06540"/>
<dbReference type="RefSeq" id="WP_187528873.1">
    <property type="nucleotide sequence ID" value="NZ_CP060724.1"/>
</dbReference>
<evidence type="ECO:0000313" key="1">
    <source>
        <dbReference type="EMBL" id="QNN75038.1"/>
    </source>
</evidence>
<accession>A0A7G9T4L3</accession>